<reference evidence="1" key="1">
    <citation type="submission" date="2018-10" db="EMBL/GenBank/DDBJ databases">
        <title>Hidden diversity of soil giant viruses.</title>
        <authorList>
            <person name="Schulz F."/>
            <person name="Alteio L."/>
            <person name="Goudeau D."/>
            <person name="Ryan E.M."/>
            <person name="Malmstrom R.R."/>
            <person name="Blanchard J."/>
            <person name="Woyke T."/>
        </authorList>
    </citation>
    <scope>NUCLEOTIDE SEQUENCE</scope>
    <source>
        <strain evidence="1">HYV1</strain>
    </source>
</reference>
<evidence type="ECO:0000313" key="1">
    <source>
        <dbReference type="EMBL" id="AYV84329.1"/>
    </source>
</evidence>
<accession>A0A3G5AG17</accession>
<protein>
    <submittedName>
        <fullName evidence="1">Uncharacterized protein</fullName>
    </submittedName>
</protein>
<organism evidence="1">
    <name type="scientific">Hyperionvirus sp</name>
    <dbReference type="NCBI Taxonomy" id="2487770"/>
    <lineage>
        <taxon>Viruses</taxon>
        <taxon>Varidnaviria</taxon>
        <taxon>Bamfordvirae</taxon>
        <taxon>Nucleocytoviricota</taxon>
        <taxon>Megaviricetes</taxon>
        <taxon>Imitervirales</taxon>
        <taxon>Mimiviridae</taxon>
        <taxon>Klosneuvirinae</taxon>
    </lineage>
</organism>
<name>A0A3G5AG17_9VIRU</name>
<sequence length="297" mass="33557">MAAWDVDLIPCDLRSDGAEEDVPLRVVPESNEDLIPCDLRLDGVEEEVPLRVVAESKAQSLGGCVSRPPGAKPITAGIVDMLNVILSDKEGKKPMTLEQIDWSIANNLFPLVNQLMNISKYDRIILVVKFMKLYKGDAMLNPFQYFHHLFSQLRASAKGFGLPIDLDKIKILMPIMGDKASDDRLIRKLERCFNGDLVIVTRDQYRDMVGEKMKVDCHFIVCTSAILTHFLDTAAAVSDLPISRTFHENDLCADYSIDDIDVFPDENDKRHSKRFCERYCIPSNSFNGEKVSRVVKF</sequence>
<gene>
    <name evidence="1" type="ORF">Hyperionvirus22_30</name>
</gene>
<proteinExistence type="predicted"/>
<dbReference type="EMBL" id="MK072404">
    <property type="protein sequence ID" value="AYV84329.1"/>
    <property type="molecule type" value="Genomic_DNA"/>
</dbReference>